<dbReference type="Proteomes" id="UP000238163">
    <property type="component" value="Unassembled WGS sequence"/>
</dbReference>
<evidence type="ECO:0000313" key="3">
    <source>
        <dbReference type="Proteomes" id="UP000238163"/>
    </source>
</evidence>
<name>A0ABX5D6W5_9VIBR</name>
<reference evidence="2 3" key="2">
    <citation type="submission" date="2018-03" db="EMBL/GenBank/DDBJ databases">
        <title>Genetic Diversity and Phenotypic Plasticity of AHL Mediated Quorum Sensing in Environmental Strains of Vibrio mediterranei.</title>
        <authorList>
            <person name="Lantoine F."/>
            <person name="Vouve F."/>
        </authorList>
    </citation>
    <scope>NUCLEOTIDE SEQUENCE [LARGE SCALE GENOMIC DNA]</scope>
    <source>
        <strain evidence="2 3">17LN0615E</strain>
    </source>
</reference>
<keyword evidence="3" id="KW-1185">Reference proteome</keyword>
<keyword evidence="1" id="KW-1133">Transmembrane helix</keyword>
<comment type="caution">
    <text evidence="2">The sequence shown here is derived from an EMBL/GenBank/DDBJ whole genome shotgun (WGS) entry which is preliminary data.</text>
</comment>
<accession>A0ABX5D6W5</accession>
<protein>
    <submittedName>
        <fullName evidence="2">Uncharacterized protein</fullName>
    </submittedName>
</protein>
<gene>
    <name evidence="2" type="ORF">COR51_22510</name>
</gene>
<evidence type="ECO:0000313" key="2">
    <source>
        <dbReference type="EMBL" id="PRQ65399.1"/>
    </source>
</evidence>
<keyword evidence="1" id="KW-0472">Membrane</keyword>
<reference evidence="2 3" key="1">
    <citation type="submission" date="2017-09" db="EMBL/GenBank/DDBJ databases">
        <authorList>
            <person name="Girard L."/>
            <person name="Lami R."/>
            <person name="Suzuki M."/>
            <person name="Baudart J."/>
        </authorList>
    </citation>
    <scope>NUCLEOTIDE SEQUENCE [LARGE SCALE GENOMIC DNA]</scope>
    <source>
        <strain evidence="2 3">17LN0615E</strain>
    </source>
</reference>
<feature type="transmembrane region" description="Helical" evidence="1">
    <location>
        <begin position="12"/>
        <end position="35"/>
    </location>
</feature>
<evidence type="ECO:0000256" key="1">
    <source>
        <dbReference type="SAM" id="Phobius"/>
    </source>
</evidence>
<sequence>MTSSKHQYHPILSPIFFIELLVALSLFLAVCGIQLTHKLGAFEAVHLMVAALLSMPLYLFRLWLYKRQPGPPTVGITLLLGLAIALLALIEAHTALKTINTLCFALLMVALVVPPRFQPESSH</sequence>
<feature type="transmembrane region" description="Helical" evidence="1">
    <location>
        <begin position="72"/>
        <end position="90"/>
    </location>
</feature>
<proteinExistence type="predicted"/>
<feature type="transmembrane region" description="Helical" evidence="1">
    <location>
        <begin position="41"/>
        <end position="60"/>
    </location>
</feature>
<dbReference type="EMBL" id="NWTN01000022">
    <property type="protein sequence ID" value="PRQ65399.1"/>
    <property type="molecule type" value="Genomic_DNA"/>
</dbReference>
<keyword evidence="1" id="KW-0812">Transmembrane</keyword>
<organism evidence="2 3">
    <name type="scientific">Vibrio mediterranei</name>
    <dbReference type="NCBI Taxonomy" id="689"/>
    <lineage>
        <taxon>Bacteria</taxon>
        <taxon>Pseudomonadati</taxon>
        <taxon>Pseudomonadota</taxon>
        <taxon>Gammaproteobacteria</taxon>
        <taxon>Vibrionales</taxon>
        <taxon>Vibrionaceae</taxon>
        <taxon>Vibrio</taxon>
    </lineage>
</organism>
<dbReference type="RefSeq" id="WP_096444233.1">
    <property type="nucleotide sequence ID" value="NZ_NWTN01000022.1"/>
</dbReference>